<dbReference type="OrthoDB" id="285405at2759"/>
<dbReference type="OMA" id="ETWITVR"/>
<organism evidence="8 9">
    <name type="scientific">Paramecium octaurelia</name>
    <dbReference type="NCBI Taxonomy" id="43137"/>
    <lineage>
        <taxon>Eukaryota</taxon>
        <taxon>Sar</taxon>
        <taxon>Alveolata</taxon>
        <taxon>Ciliophora</taxon>
        <taxon>Intramacronucleata</taxon>
        <taxon>Oligohymenophorea</taxon>
        <taxon>Peniculida</taxon>
        <taxon>Parameciidae</taxon>
        <taxon>Paramecium</taxon>
    </lineage>
</organism>
<feature type="domain" description="Protein kinase" evidence="7">
    <location>
        <begin position="90"/>
        <end position="341"/>
    </location>
</feature>
<dbReference type="PROSITE" id="PS00107">
    <property type="entry name" value="PROTEIN_KINASE_ATP"/>
    <property type="match status" value="1"/>
</dbReference>
<evidence type="ECO:0000256" key="1">
    <source>
        <dbReference type="ARBA" id="ARBA00022679"/>
    </source>
</evidence>
<feature type="binding site" evidence="5">
    <location>
        <position position="119"/>
    </location>
    <ligand>
        <name>ATP</name>
        <dbReference type="ChEBI" id="CHEBI:30616"/>
    </ligand>
</feature>
<dbReference type="GO" id="GO:0004674">
    <property type="term" value="F:protein serine/threonine kinase activity"/>
    <property type="evidence" value="ECO:0007669"/>
    <property type="project" value="UniProtKB-KW"/>
</dbReference>
<evidence type="ECO:0000256" key="2">
    <source>
        <dbReference type="ARBA" id="ARBA00022741"/>
    </source>
</evidence>
<dbReference type="SMART" id="SM00220">
    <property type="entry name" value="S_TKc"/>
    <property type="match status" value="1"/>
</dbReference>
<evidence type="ECO:0000259" key="7">
    <source>
        <dbReference type="PROSITE" id="PS50011"/>
    </source>
</evidence>
<name>A0A8S1U8S6_PAROT</name>
<dbReference type="PANTHER" id="PTHR48016">
    <property type="entry name" value="MAP KINASE KINASE KINASE SSK2-RELATED-RELATED"/>
    <property type="match status" value="1"/>
</dbReference>
<keyword evidence="1" id="KW-0808">Transferase</keyword>
<keyword evidence="3" id="KW-0418">Kinase</keyword>
<dbReference type="EMBL" id="CAJJDP010000038">
    <property type="protein sequence ID" value="CAD8160297.1"/>
    <property type="molecule type" value="Genomic_DNA"/>
</dbReference>
<dbReference type="InterPro" id="IPR008271">
    <property type="entry name" value="Ser/Thr_kinase_AS"/>
</dbReference>
<dbReference type="PANTHER" id="PTHR48016:SF56">
    <property type="entry name" value="MAPKK KINASE"/>
    <property type="match status" value="1"/>
</dbReference>
<protein>
    <recommendedName>
        <fullName evidence="7">Protein kinase domain-containing protein</fullName>
    </recommendedName>
</protein>
<keyword evidence="6" id="KW-0723">Serine/threonine-protein kinase</keyword>
<sequence length="409" mass="47104">MQKWKTLEALGRVKQRSWIECYLLLIIMGVYISRFCKYFRGKESKVYQSQNSGTLSLHKSKILVQNNSDGYDSEPEQHFHHAESLAKIQWKKGELIGQGSFGRVFKCMDIKTGRILAVKQIELAYVDKESLESFHQEIKILQQLKHKNIVEYYGCEEDKNHLSILLEYVGGGSIAQMMKKFKLNLQEPVIQKYVTDILHGLVYLHNKGIIHRDIKGANIIVDTKGVCKLADFGCSIIGLNAYSLKGTPNWMAPEVINSQETGRYSDIWSLGCTIIEMLTGEPPWGRFQTPMQALMTISSKQCSPPIPSNISQNLMDFLNKCLQFDHKKRWKAKQLLQHPFIISIPKKLLKADQLIFQRKSTDQYNNLDLHVAPQLEDNKKNEEYLDKESYPMILSKQSSAISEEKHLQY</sequence>
<evidence type="ECO:0000256" key="5">
    <source>
        <dbReference type="PROSITE-ProRule" id="PRU10141"/>
    </source>
</evidence>
<dbReference type="GO" id="GO:0005524">
    <property type="term" value="F:ATP binding"/>
    <property type="evidence" value="ECO:0007669"/>
    <property type="project" value="UniProtKB-UniRule"/>
</dbReference>
<keyword evidence="9" id="KW-1185">Reference proteome</keyword>
<evidence type="ECO:0000313" key="8">
    <source>
        <dbReference type="EMBL" id="CAD8160297.1"/>
    </source>
</evidence>
<evidence type="ECO:0000313" key="9">
    <source>
        <dbReference type="Proteomes" id="UP000683925"/>
    </source>
</evidence>
<dbReference type="InterPro" id="IPR000719">
    <property type="entry name" value="Prot_kinase_dom"/>
</dbReference>
<comment type="caution">
    <text evidence="8">The sequence shown here is derived from an EMBL/GenBank/DDBJ whole genome shotgun (WGS) entry which is preliminary data.</text>
</comment>
<dbReference type="AlphaFoldDB" id="A0A8S1U8S6"/>
<keyword evidence="4 5" id="KW-0067">ATP-binding</keyword>
<evidence type="ECO:0000256" key="3">
    <source>
        <dbReference type="ARBA" id="ARBA00022777"/>
    </source>
</evidence>
<dbReference type="InterPro" id="IPR017441">
    <property type="entry name" value="Protein_kinase_ATP_BS"/>
</dbReference>
<accession>A0A8S1U8S6</accession>
<keyword evidence="2 5" id="KW-0547">Nucleotide-binding</keyword>
<dbReference type="Pfam" id="PF00069">
    <property type="entry name" value="Pkinase"/>
    <property type="match status" value="1"/>
</dbReference>
<dbReference type="InterPro" id="IPR050538">
    <property type="entry name" value="MAP_kinase_kinase_kinase"/>
</dbReference>
<dbReference type="CDD" id="cd06606">
    <property type="entry name" value="STKc_MAPKKK"/>
    <property type="match status" value="1"/>
</dbReference>
<reference evidence="8" key="1">
    <citation type="submission" date="2021-01" db="EMBL/GenBank/DDBJ databases">
        <authorList>
            <consortium name="Genoscope - CEA"/>
            <person name="William W."/>
        </authorList>
    </citation>
    <scope>NUCLEOTIDE SEQUENCE</scope>
</reference>
<gene>
    <name evidence="8" type="ORF">POCTA_138.1.T0380101</name>
</gene>
<evidence type="ECO:0000256" key="4">
    <source>
        <dbReference type="ARBA" id="ARBA00022840"/>
    </source>
</evidence>
<dbReference type="PROSITE" id="PS50011">
    <property type="entry name" value="PROTEIN_KINASE_DOM"/>
    <property type="match status" value="1"/>
</dbReference>
<comment type="similarity">
    <text evidence="6">Belongs to the protein kinase superfamily.</text>
</comment>
<dbReference type="PROSITE" id="PS00108">
    <property type="entry name" value="PROTEIN_KINASE_ST"/>
    <property type="match status" value="1"/>
</dbReference>
<dbReference type="FunFam" id="3.30.200.20:FF:000042">
    <property type="entry name" value="Aurora kinase A"/>
    <property type="match status" value="1"/>
</dbReference>
<evidence type="ECO:0000256" key="6">
    <source>
        <dbReference type="RuleBase" id="RU000304"/>
    </source>
</evidence>
<dbReference type="Proteomes" id="UP000683925">
    <property type="component" value="Unassembled WGS sequence"/>
</dbReference>
<proteinExistence type="inferred from homology"/>